<sequence>MKQHSYIVGSDVNVNFYKKSSEMEKYEVDGNCLIIFGNCHDINSNSSSNNGTDNNYDPFGNEMEMTTKQRNQANARERFRTHRFIESFSSLTTKKLNQELKNFSHHSVNSAFNTLRLLIPTEPKNRKLSKIETLRLAKSYISHLNATLATGNTSCRQPCFGASSLHKQQKHQHQEQHDYRSNICTFCVSSVIHQKRIN</sequence>
<dbReference type="GO" id="GO:0000977">
    <property type="term" value="F:RNA polymerase II transcription regulatory region sequence-specific DNA binding"/>
    <property type="evidence" value="ECO:0007669"/>
    <property type="project" value="TreeGrafter"/>
</dbReference>
<dbReference type="AlphaFoldDB" id="A0A9N9RTL2"/>
<accession>A0A9N9RTL2</accession>
<dbReference type="SMART" id="SM00353">
    <property type="entry name" value="HLH"/>
    <property type="match status" value="1"/>
</dbReference>
<dbReference type="Gene3D" id="4.10.280.10">
    <property type="entry name" value="Helix-loop-helix DNA-binding domain"/>
    <property type="match status" value="1"/>
</dbReference>
<dbReference type="Proteomes" id="UP001153620">
    <property type="component" value="Chromosome 2"/>
</dbReference>
<dbReference type="GO" id="GO:0000981">
    <property type="term" value="F:DNA-binding transcription factor activity, RNA polymerase II-specific"/>
    <property type="evidence" value="ECO:0007669"/>
    <property type="project" value="TreeGrafter"/>
</dbReference>
<dbReference type="EMBL" id="OU895878">
    <property type="protein sequence ID" value="CAG9803458.1"/>
    <property type="molecule type" value="Genomic_DNA"/>
</dbReference>
<dbReference type="PROSITE" id="PS50888">
    <property type="entry name" value="BHLH"/>
    <property type="match status" value="1"/>
</dbReference>
<feature type="domain" description="BHLH" evidence="1">
    <location>
        <begin position="92"/>
        <end position="144"/>
    </location>
</feature>
<name>A0A9N9RTL2_9DIPT</name>
<dbReference type="GO" id="GO:0046983">
    <property type="term" value="F:protein dimerization activity"/>
    <property type="evidence" value="ECO:0007669"/>
    <property type="project" value="InterPro"/>
</dbReference>
<dbReference type="SUPFAM" id="SSF47459">
    <property type="entry name" value="HLH, helix-loop-helix DNA-binding domain"/>
    <property type="match status" value="1"/>
</dbReference>
<evidence type="ECO:0000259" key="1">
    <source>
        <dbReference type="PROSITE" id="PS50888"/>
    </source>
</evidence>
<protein>
    <recommendedName>
        <fullName evidence="1">BHLH domain-containing protein</fullName>
    </recommendedName>
</protein>
<dbReference type="Pfam" id="PF00010">
    <property type="entry name" value="HLH"/>
    <property type="match status" value="1"/>
</dbReference>
<organism evidence="2 3">
    <name type="scientific">Chironomus riparius</name>
    <dbReference type="NCBI Taxonomy" id="315576"/>
    <lineage>
        <taxon>Eukaryota</taxon>
        <taxon>Metazoa</taxon>
        <taxon>Ecdysozoa</taxon>
        <taxon>Arthropoda</taxon>
        <taxon>Hexapoda</taxon>
        <taxon>Insecta</taxon>
        <taxon>Pterygota</taxon>
        <taxon>Neoptera</taxon>
        <taxon>Endopterygota</taxon>
        <taxon>Diptera</taxon>
        <taxon>Nematocera</taxon>
        <taxon>Chironomoidea</taxon>
        <taxon>Chironomidae</taxon>
        <taxon>Chironominae</taxon>
        <taxon>Chironomus</taxon>
    </lineage>
</organism>
<dbReference type="InterPro" id="IPR011598">
    <property type="entry name" value="bHLH_dom"/>
</dbReference>
<dbReference type="GO" id="GO:0032502">
    <property type="term" value="P:developmental process"/>
    <property type="evidence" value="ECO:0007669"/>
    <property type="project" value="TreeGrafter"/>
</dbReference>
<keyword evidence="3" id="KW-1185">Reference proteome</keyword>
<dbReference type="PANTHER" id="PTHR23349">
    <property type="entry name" value="BASIC HELIX-LOOP-HELIX TRANSCRIPTION FACTOR, TWIST"/>
    <property type="match status" value="1"/>
</dbReference>
<evidence type="ECO:0000313" key="3">
    <source>
        <dbReference type="Proteomes" id="UP001153620"/>
    </source>
</evidence>
<dbReference type="OrthoDB" id="6106870at2759"/>
<proteinExistence type="predicted"/>
<reference evidence="2" key="2">
    <citation type="submission" date="2022-10" db="EMBL/GenBank/DDBJ databases">
        <authorList>
            <consortium name="ENA_rothamsted_submissions"/>
            <consortium name="culmorum"/>
            <person name="King R."/>
        </authorList>
    </citation>
    <scope>NUCLEOTIDE SEQUENCE</scope>
</reference>
<reference evidence="2" key="1">
    <citation type="submission" date="2022-01" db="EMBL/GenBank/DDBJ databases">
        <authorList>
            <person name="King R."/>
        </authorList>
    </citation>
    <scope>NUCLEOTIDE SEQUENCE</scope>
</reference>
<dbReference type="PANTHER" id="PTHR23349:SF42">
    <property type="entry name" value="BHLH DOMAIN-CONTAINING PROTEIN"/>
    <property type="match status" value="1"/>
</dbReference>
<evidence type="ECO:0000313" key="2">
    <source>
        <dbReference type="EMBL" id="CAG9803458.1"/>
    </source>
</evidence>
<dbReference type="InterPro" id="IPR050283">
    <property type="entry name" value="E-box_TF_Regulators"/>
</dbReference>
<gene>
    <name evidence="2" type="ORF">CHIRRI_LOCUS6358</name>
</gene>
<dbReference type="InterPro" id="IPR036638">
    <property type="entry name" value="HLH_DNA-bd_sf"/>
</dbReference>